<feature type="region of interest" description="Disordered" evidence="1">
    <location>
        <begin position="178"/>
        <end position="219"/>
    </location>
</feature>
<accession>A0A9N9US85</accession>
<dbReference type="GO" id="GO:0005737">
    <property type="term" value="C:cytoplasm"/>
    <property type="evidence" value="ECO:0007669"/>
    <property type="project" value="TreeGrafter"/>
</dbReference>
<dbReference type="InterPro" id="IPR040347">
    <property type="entry name" value="YBP1/2"/>
</dbReference>
<dbReference type="GO" id="GO:0034599">
    <property type="term" value="P:cellular response to oxidative stress"/>
    <property type="evidence" value="ECO:0007669"/>
    <property type="project" value="InterPro"/>
</dbReference>
<sequence length="619" mass="68484">MAPTEEVVQRLKESRPPATDAFTYLTIIEKSLSPDILPTLEEILDDSELTNDIGWDLVDMLISVPGSAGCLERVARLGNPREVILKVLEVMDKTAAAAIKENEQEEEGKEVQPHSGVNGADKFIALVGMLKILHGRLQVRSPSRFLHTTLDTVLRAYDPTSPESTVAVIDFVRSLSTSKRPPLPTRQSSTMLETPFQSTDPSQTAPDPEADESDKMNPSEPKLINRLLQSFITCIIETYVNSNSLEWASRLLEYTYPEKVVLSRRSMTKSFNEVAELKAMDALVGQLASVADDLGLSKLPVEEVHQIFASEPSREPLSIDDTDADHPENVQLSTAGLACLAAYWMVTTDVFDAQHENVQMNIFPHHQELLQNFIGDDAQVEIQGNPGTFEALTVIAVWLDAHQGIFPTDGGEKDAGNINVMKYHHLITLISVFHPNIRVRNTATTLAGSVLHSDPDENSRLTILEDLMENCIFSALQACAVTWLREEIISARKPQAPKSIFGSSECFEKLQYTVFPDLTSLNSLDSSELWSFWAQNSAFHFQVANFALFLFSGKDFHDVAPAGMAAAVEHRYVTPLIQATEALASALDKKEIEDTEVSGLGAKMQLEILTDTLKRIPLQ</sequence>
<gene>
    <name evidence="2" type="ORF">CBYS24578_00012780</name>
</gene>
<evidence type="ECO:0000256" key="1">
    <source>
        <dbReference type="SAM" id="MobiDB-lite"/>
    </source>
</evidence>
<dbReference type="Proteomes" id="UP000754883">
    <property type="component" value="Unassembled WGS sequence"/>
</dbReference>
<keyword evidence="3" id="KW-1185">Reference proteome</keyword>
<dbReference type="PANTHER" id="PTHR28020">
    <property type="entry name" value="YAP1-BINDING PROTEIN 1-RELATED"/>
    <property type="match status" value="1"/>
</dbReference>
<dbReference type="EMBL" id="CABFNO020001539">
    <property type="protein sequence ID" value="CAG9996480.1"/>
    <property type="molecule type" value="Genomic_DNA"/>
</dbReference>
<dbReference type="InterPro" id="IPR013877">
    <property type="entry name" value="YAP-bd/ALF4/Glomulin"/>
</dbReference>
<dbReference type="Pfam" id="PF08568">
    <property type="entry name" value="Kinetochor_Ybp2"/>
    <property type="match status" value="1"/>
</dbReference>
<feature type="compositionally biased region" description="Polar residues" evidence="1">
    <location>
        <begin position="178"/>
        <end position="205"/>
    </location>
</feature>
<evidence type="ECO:0000313" key="2">
    <source>
        <dbReference type="EMBL" id="CAG9996480.1"/>
    </source>
</evidence>
<dbReference type="OrthoDB" id="5396786at2759"/>
<name>A0A9N9US85_9HYPO</name>
<comment type="caution">
    <text evidence="2">The sequence shown here is derived from an EMBL/GenBank/DDBJ whole genome shotgun (WGS) entry which is preliminary data.</text>
</comment>
<dbReference type="PANTHER" id="PTHR28020:SF1">
    <property type="entry name" value="YAP1-BINDING PROTEIN 1-RELATED"/>
    <property type="match status" value="1"/>
</dbReference>
<evidence type="ECO:0000313" key="3">
    <source>
        <dbReference type="Proteomes" id="UP000754883"/>
    </source>
</evidence>
<reference evidence="2" key="1">
    <citation type="submission" date="2021-10" db="EMBL/GenBank/DDBJ databases">
        <authorList>
            <person name="Piombo E."/>
        </authorList>
    </citation>
    <scope>NUCLEOTIDE SEQUENCE</scope>
</reference>
<dbReference type="AlphaFoldDB" id="A0A9N9US85"/>
<organism evidence="2 3">
    <name type="scientific">Clonostachys byssicola</name>
    <dbReference type="NCBI Taxonomy" id="160290"/>
    <lineage>
        <taxon>Eukaryota</taxon>
        <taxon>Fungi</taxon>
        <taxon>Dikarya</taxon>
        <taxon>Ascomycota</taxon>
        <taxon>Pezizomycotina</taxon>
        <taxon>Sordariomycetes</taxon>
        <taxon>Hypocreomycetidae</taxon>
        <taxon>Hypocreales</taxon>
        <taxon>Bionectriaceae</taxon>
        <taxon>Clonostachys</taxon>
    </lineage>
</organism>
<proteinExistence type="predicted"/>
<protein>
    <submittedName>
        <fullName evidence="2">Uncharacterized protein</fullName>
    </submittedName>
</protein>